<reference evidence="2" key="1">
    <citation type="submission" date="2020-04" db="EMBL/GenBank/DDBJ databases">
        <title>Analysis of mating type loci in Filobasidium floriforme.</title>
        <authorList>
            <person name="Nowrousian M."/>
        </authorList>
    </citation>
    <scope>NUCLEOTIDE SEQUENCE</scope>
    <source>
        <strain evidence="2">CBS 6242</strain>
    </source>
</reference>
<dbReference type="PANTHER" id="PTHR28283:SF1">
    <property type="entry name" value="3',5'-CYCLIC-NUCLEOTIDE PHOSPHODIESTERASE 1"/>
    <property type="match status" value="1"/>
</dbReference>
<dbReference type="GO" id="GO:0047555">
    <property type="term" value="F:3',5'-cyclic-GMP phosphodiesterase activity"/>
    <property type="evidence" value="ECO:0007669"/>
    <property type="project" value="TreeGrafter"/>
</dbReference>
<dbReference type="Proteomes" id="UP000812966">
    <property type="component" value="Unassembled WGS sequence"/>
</dbReference>
<gene>
    <name evidence="2" type="ORF">FFLO_02564</name>
</gene>
<evidence type="ECO:0000313" key="3">
    <source>
        <dbReference type="Proteomes" id="UP000812966"/>
    </source>
</evidence>
<dbReference type="GO" id="GO:1902660">
    <property type="term" value="P:negative regulation of glucose mediated signaling pathway"/>
    <property type="evidence" value="ECO:0007669"/>
    <property type="project" value="TreeGrafter"/>
</dbReference>
<protein>
    <submittedName>
        <fullName evidence="2">Uncharacterized protein</fullName>
    </submittedName>
</protein>
<evidence type="ECO:0000256" key="1">
    <source>
        <dbReference type="SAM" id="MobiDB-lite"/>
    </source>
</evidence>
<dbReference type="AlphaFoldDB" id="A0A8K0NRP1"/>
<feature type="compositionally biased region" description="Basic and acidic residues" evidence="1">
    <location>
        <begin position="286"/>
        <end position="303"/>
    </location>
</feature>
<dbReference type="PANTHER" id="PTHR28283">
    <property type="entry name" value="3',5'-CYCLIC-NUCLEOTIDE PHOSPHODIESTERASE 1"/>
    <property type="match status" value="1"/>
</dbReference>
<dbReference type="InterPro" id="IPR000396">
    <property type="entry name" value="Pdiesterase2"/>
</dbReference>
<evidence type="ECO:0000313" key="2">
    <source>
        <dbReference type="EMBL" id="KAG7562009.1"/>
    </source>
</evidence>
<dbReference type="EMBL" id="JABELV010000041">
    <property type="protein sequence ID" value="KAG7562009.1"/>
    <property type="molecule type" value="Genomic_DNA"/>
</dbReference>
<proteinExistence type="predicted"/>
<sequence length="560" mass="60606">MPRSDRPLAFEMVVLGQSGGPTETGLSGYILKPYETSWTDGWVGLEGGSGMGALSSLLQQGALNTALRERVQLAGSSHSSVVELPLQPLPATPDMTPHNSGLSEKFPTVLEVEDEAHGKVTLRSLGVSTGSEEDDMPLIEEGSMFPGIQWPAECPSPLLKAGWFFSLLACQLITHAHFDHILAMVLATGSLPPRSLPPYPPGSLPSDKPVRIQVYAQRNVLEKISTVYDGEVWPELGAWAGRPIPPGDAILGVGSGLNGIKSRLEGMMDSMIHSKGDGNCTDDEPGERVNKEDNGGSEEMGRQEPARQVYAPMDGIGIQYCPMPSSLRYQRLPISGISRTDPTRRIGLSALHMPVVHGNTSRGTYESSAFFVNADVCAATEDMETMTTPPDGPEILFWGDVESTIDEDVRVEDAVDVNIRVWREAAIRWNQGRLGAVFIECSYASDRPCHLMFGHLRPQSLYAELVRLSACVSLLQAQSRSVSSVSSSSSTSSLPSPLPLAGLKIYIIHVKQPLKPDPSGLGIMTLIKRELDELETQAKGRGQGLGVEFIMLRKGMRIVI</sequence>
<comment type="caution">
    <text evidence="2">The sequence shown here is derived from an EMBL/GenBank/DDBJ whole genome shotgun (WGS) entry which is preliminary data.</text>
</comment>
<dbReference type="GO" id="GO:0006198">
    <property type="term" value="P:cAMP catabolic process"/>
    <property type="evidence" value="ECO:0007669"/>
    <property type="project" value="InterPro"/>
</dbReference>
<feature type="region of interest" description="Disordered" evidence="1">
    <location>
        <begin position="275"/>
        <end position="303"/>
    </location>
</feature>
<name>A0A8K0NRP1_9TREE</name>
<dbReference type="GO" id="GO:0004115">
    <property type="term" value="F:3',5'-cyclic-AMP phosphodiesterase activity"/>
    <property type="evidence" value="ECO:0007669"/>
    <property type="project" value="InterPro"/>
</dbReference>
<organism evidence="2 3">
    <name type="scientific">Filobasidium floriforme</name>
    <dbReference type="NCBI Taxonomy" id="5210"/>
    <lineage>
        <taxon>Eukaryota</taxon>
        <taxon>Fungi</taxon>
        <taxon>Dikarya</taxon>
        <taxon>Basidiomycota</taxon>
        <taxon>Agaricomycotina</taxon>
        <taxon>Tremellomycetes</taxon>
        <taxon>Filobasidiales</taxon>
        <taxon>Filobasidiaceae</taxon>
        <taxon>Filobasidium</taxon>
    </lineage>
</organism>
<keyword evidence="3" id="KW-1185">Reference proteome</keyword>
<accession>A0A8K0NRP1</accession>
<dbReference type="Pfam" id="PF02112">
    <property type="entry name" value="PDEase_II"/>
    <property type="match status" value="1"/>
</dbReference>